<dbReference type="EMBL" id="JAGKQM010000011">
    <property type="protein sequence ID" value="KAH0902399.1"/>
    <property type="molecule type" value="Genomic_DNA"/>
</dbReference>
<reference evidence="1 2" key="1">
    <citation type="submission" date="2021-05" db="EMBL/GenBank/DDBJ databases">
        <title>Genome Assembly of Synthetic Allotetraploid Brassica napus Reveals Homoeologous Exchanges between Subgenomes.</title>
        <authorList>
            <person name="Davis J.T."/>
        </authorList>
    </citation>
    <scope>NUCLEOTIDE SEQUENCE [LARGE SCALE GENOMIC DNA]</scope>
    <source>
        <strain evidence="2">cv. Da-Ae</strain>
        <tissue evidence="1">Seedling</tissue>
    </source>
</reference>
<dbReference type="Proteomes" id="UP000824890">
    <property type="component" value="Unassembled WGS sequence"/>
</dbReference>
<comment type="caution">
    <text evidence="1">The sequence shown here is derived from an EMBL/GenBank/DDBJ whole genome shotgun (WGS) entry which is preliminary data.</text>
</comment>
<sequence length="447" mass="51049">MGKRSEPERINYSTGKLKTMDTLKSTTTSKARTITSFHFPAYTLHVQTSKSEIALLEKQVLQQHVAFFDPDGAGIIYPSAGDIQRYWFKALGFNALDLQAALQTSVTNALTTVLQEKHIQREAPGDIHQRLSATPQADNVFFSDEVDEGVNALKEIIGDPIFDVYDYEVLIQIEDVHVQLEEHVQQSVYEIGLHVVEDVQLEATKDALETESCEKINKIDMMDDMRNPLTSSNLASWRQLINSDLPDRGRAKFFFTNHHREANVEPLHHVVSTMILNVMTVEIFKDEIYISLYYFSSSVTYDQCEQLGCGCHSNRFLRVLCPYGRAQEECEEPPDPDQRGNMFHQHAKRVYKSSVFNRDEESIFEQDRSCKGTPRSVPYVGDRIHNVKRINLTCAHGGMMMLQDFVIPLSPSILISVNLYQKIVNRRTILIVETYDEGIMRTGFFHG</sequence>
<accession>A0ABQ8BC58</accession>
<gene>
    <name evidence="1" type="ORF">HID58_041902</name>
</gene>
<organism evidence="1 2">
    <name type="scientific">Brassica napus</name>
    <name type="common">Rape</name>
    <dbReference type="NCBI Taxonomy" id="3708"/>
    <lineage>
        <taxon>Eukaryota</taxon>
        <taxon>Viridiplantae</taxon>
        <taxon>Streptophyta</taxon>
        <taxon>Embryophyta</taxon>
        <taxon>Tracheophyta</taxon>
        <taxon>Spermatophyta</taxon>
        <taxon>Magnoliopsida</taxon>
        <taxon>eudicotyledons</taxon>
        <taxon>Gunneridae</taxon>
        <taxon>Pentapetalae</taxon>
        <taxon>rosids</taxon>
        <taxon>malvids</taxon>
        <taxon>Brassicales</taxon>
        <taxon>Brassicaceae</taxon>
        <taxon>Brassiceae</taxon>
        <taxon>Brassica</taxon>
    </lineage>
</organism>
<proteinExistence type="predicted"/>
<evidence type="ECO:0000313" key="2">
    <source>
        <dbReference type="Proteomes" id="UP000824890"/>
    </source>
</evidence>
<keyword evidence="2" id="KW-1185">Reference proteome</keyword>
<evidence type="ECO:0000313" key="1">
    <source>
        <dbReference type="EMBL" id="KAH0902399.1"/>
    </source>
</evidence>
<name>A0ABQ8BC58_BRANA</name>
<protein>
    <submittedName>
        <fullName evidence="1">Uncharacterized protein</fullName>
    </submittedName>
</protein>